<feature type="compositionally biased region" description="Polar residues" evidence="6">
    <location>
        <begin position="189"/>
        <end position="212"/>
    </location>
</feature>
<name>A0A3Q1JVY4_ANATE</name>
<dbReference type="GO" id="GO:0005634">
    <property type="term" value="C:nucleus"/>
    <property type="evidence" value="ECO:0007669"/>
    <property type="project" value="TreeGrafter"/>
</dbReference>
<feature type="compositionally biased region" description="Low complexity" evidence="6">
    <location>
        <begin position="128"/>
        <end position="142"/>
    </location>
</feature>
<feature type="compositionally biased region" description="Gly residues" evidence="6">
    <location>
        <begin position="76"/>
        <end position="87"/>
    </location>
</feature>
<dbReference type="CDD" id="cd20886">
    <property type="entry name" value="C1_RASSF5"/>
    <property type="match status" value="1"/>
</dbReference>
<gene>
    <name evidence="10" type="primary">RASSF5</name>
</gene>
<keyword evidence="5" id="KW-0963">Cytoplasm</keyword>
<feature type="region of interest" description="Disordered" evidence="6">
    <location>
        <begin position="1"/>
        <end position="212"/>
    </location>
</feature>
<organism evidence="10 11">
    <name type="scientific">Anabas testudineus</name>
    <name type="common">Climbing perch</name>
    <name type="synonym">Anthias testudineus</name>
    <dbReference type="NCBI Taxonomy" id="64144"/>
    <lineage>
        <taxon>Eukaryota</taxon>
        <taxon>Metazoa</taxon>
        <taxon>Chordata</taxon>
        <taxon>Craniata</taxon>
        <taxon>Vertebrata</taxon>
        <taxon>Euteleostomi</taxon>
        <taxon>Actinopterygii</taxon>
        <taxon>Neopterygii</taxon>
        <taxon>Teleostei</taxon>
        <taxon>Neoteleostei</taxon>
        <taxon>Acanthomorphata</taxon>
        <taxon>Anabantaria</taxon>
        <taxon>Anabantiformes</taxon>
        <taxon>Anabantoidei</taxon>
        <taxon>Anabantidae</taxon>
        <taxon>Anabas</taxon>
    </lineage>
</organism>
<dbReference type="SMART" id="SM00109">
    <property type="entry name" value="C1"/>
    <property type="match status" value="1"/>
</dbReference>
<feature type="compositionally biased region" description="Basic and acidic residues" evidence="6">
    <location>
        <begin position="98"/>
        <end position="112"/>
    </location>
</feature>
<sequence>MASVSVVGQHGLDSEPQIFHFRLPGVRKKMSPLRKSSSEKMMVRRSSGGGVESGSVTARRESVTQSSSPGAAGETTGNGGVVPGEGCGALTTGAAPRSLDRGREAGSKDCDRSTGAGIRQSQSGHMTSDCNSNNNCDSNRNAGGRRGSSSKRSGTNVVPSASVANGLRGAHRRRDRDRDAPRDSRHGDSGNQSVSSAVSAPTESGGLQLQRLTQGRTGVVKLARTEPTRREAWSIFPKEVDPRVRTERGEGHRFETKPVTQDWCDVCSRQMNVQALKCQNCSYTCHQECESQVQLDCNQRDRKPEETPSPRSHCSSTTPQHKQNVAKEEEEGGTRNLSEEEVRTRIEQYNAQVSENGMKLASDGSYTGFIKVQLRLSRPVTVGTEGASRQTSGCNRGPEDQGTTDCGQSEKGTSFYLPSDCVKQLHISSQTTTGEVIQGLLKKFMVLDNPRKFALYRQTHRDGQDLFQKLPLYEHPLLLRLIAGPDPEQLSFVLKENETGEVEWHAFSVPELQNFIVILEKEESERVRAVQHKYAAYRQKLQQALQQHDP</sequence>
<dbReference type="InterPro" id="IPR002219">
    <property type="entry name" value="PKC_DAG/PE"/>
</dbReference>
<dbReference type="Gene3D" id="3.10.20.90">
    <property type="entry name" value="Phosphatidylinositol 3-kinase Catalytic Subunit, Chain A, domain 1"/>
    <property type="match status" value="1"/>
</dbReference>
<dbReference type="PROSITE" id="PS50200">
    <property type="entry name" value="RA"/>
    <property type="match status" value="1"/>
</dbReference>
<dbReference type="PROSITE" id="PS50081">
    <property type="entry name" value="ZF_DAG_PE_2"/>
    <property type="match status" value="1"/>
</dbReference>
<feature type="compositionally biased region" description="Polar residues" evidence="6">
    <location>
        <begin position="309"/>
        <end position="323"/>
    </location>
</feature>
<dbReference type="Pfam" id="PF16517">
    <property type="entry name" value="Nore1-SARAH"/>
    <property type="match status" value="1"/>
</dbReference>
<keyword evidence="3" id="KW-0479">Metal-binding</keyword>
<evidence type="ECO:0008006" key="12">
    <source>
        <dbReference type="Google" id="ProtNLM"/>
    </source>
</evidence>
<dbReference type="SUPFAM" id="SSF54236">
    <property type="entry name" value="Ubiquitin-like"/>
    <property type="match status" value="1"/>
</dbReference>
<dbReference type="PANTHER" id="PTHR22738:SF9">
    <property type="entry name" value="RAS ASSOCIATION DOMAIN-CONTAINING PROTEIN 5"/>
    <property type="match status" value="1"/>
</dbReference>
<dbReference type="InParanoid" id="A0A3Q1JVY4"/>
<reference evidence="10" key="1">
    <citation type="submission" date="2021-04" db="EMBL/GenBank/DDBJ databases">
        <authorList>
            <consortium name="Wellcome Sanger Institute Data Sharing"/>
        </authorList>
    </citation>
    <scope>NUCLEOTIDE SEQUENCE [LARGE SCALE GENOMIC DNA]</scope>
</reference>
<dbReference type="PROSITE" id="PS00479">
    <property type="entry name" value="ZF_DAG_PE_1"/>
    <property type="match status" value="1"/>
</dbReference>
<dbReference type="OrthoDB" id="74314at2759"/>
<dbReference type="GO" id="GO:0005874">
    <property type="term" value="C:microtubule"/>
    <property type="evidence" value="ECO:0007669"/>
    <property type="project" value="UniProtKB-KW"/>
</dbReference>
<dbReference type="Pfam" id="PF00788">
    <property type="entry name" value="RA"/>
    <property type="match status" value="1"/>
</dbReference>
<dbReference type="InterPro" id="IPR029071">
    <property type="entry name" value="Ubiquitin-like_domsf"/>
</dbReference>
<keyword evidence="5" id="KW-0206">Cytoskeleton</keyword>
<feature type="compositionally biased region" description="Basic and acidic residues" evidence="6">
    <location>
        <begin position="176"/>
        <end position="188"/>
    </location>
</feature>
<comment type="subcellular location">
    <subcellularLocation>
        <location evidence="1">Cytoplasm</location>
        <location evidence="1">Cytoskeleton</location>
    </subcellularLocation>
</comment>
<feature type="domain" description="SARAH" evidence="9">
    <location>
        <begin position="501"/>
        <end position="548"/>
    </location>
</feature>
<feature type="region of interest" description="Disordered" evidence="6">
    <location>
        <begin position="382"/>
        <end position="409"/>
    </location>
</feature>
<keyword evidence="2" id="KW-0493">Microtubule</keyword>
<dbReference type="Pfam" id="PF00130">
    <property type="entry name" value="C1_1"/>
    <property type="match status" value="1"/>
</dbReference>
<dbReference type="GO" id="GO:0046872">
    <property type="term" value="F:metal ion binding"/>
    <property type="evidence" value="ECO:0007669"/>
    <property type="project" value="UniProtKB-KW"/>
</dbReference>
<dbReference type="RefSeq" id="XP_026203987.1">
    <property type="nucleotide sequence ID" value="XM_026348202.2"/>
</dbReference>
<dbReference type="Proteomes" id="UP000265040">
    <property type="component" value="Chromosome 5"/>
</dbReference>
<evidence type="ECO:0000259" key="7">
    <source>
        <dbReference type="PROSITE" id="PS50081"/>
    </source>
</evidence>
<dbReference type="Gene3D" id="1.20.5.110">
    <property type="match status" value="1"/>
</dbReference>
<dbReference type="InterPro" id="IPR000159">
    <property type="entry name" value="RA_dom"/>
</dbReference>
<evidence type="ECO:0000256" key="1">
    <source>
        <dbReference type="ARBA" id="ARBA00004245"/>
    </source>
</evidence>
<dbReference type="STRING" id="64144.ENSATEP00000035434"/>
<dbReference type="InterPro" id="IPR033614">
    <property type="entry name" value="RASSF1-6"/>
</dbReference>
<dbReference type="PANTHER" id="PTHR22738">
    <property type="entry name" value="RASSF"/>
    <property type="match status" value="1"/>
</dbReference>
<evidence type="ECO:0000256" key="3">
    <source>
        <dbReference type="ARBA" id="ARBA00022723"/>
    </source>
</evidence>
<evidence type="ECO:0000256" key="5">
    <source>
        <dbReference type="ARBA" id="ARBA00023212"/>
    </source>
</evidence>
<dbReference type="CDD" id="cd21892">
    <property type="entry name" value="SARAH_RASSF5"/>
    <property type="match status" value="1"/>
</dbReference>
<dbReference type="AlphaFoldDB" id="A0A3Q1JVY4"/>
<keyword evidence="11" id="KW-1185">Reference proteome</keyword>
<feature type="domain" description="Phorbol-ester/DAG-type" evidence="7">
    <location>
        <begin position="251"/>
        <end position="297"/>
    </location>
</feature>
<feature type="region of interest" description="Disordered" evidence="6">
    <location>
        <begin position="300"/>
        <end position="341"/>
    </location>
</feature>
<dbReference type="PROSITE" id="PS50951">
    <property type="entry name" value="SARAH"/>
    <property type="match status" value="1"/>
</dbReference>
<evidence type="ECO:0000259" key="8">
    <source>
        <dbReference type="PROSITE" id="PS50200"/>
    </source>
</evidence>
<evidence type="ECO:0000259" key="9">
    <source>
        <dbReference type="PROSITE" id="PS50951"/>
    </source>
</evidence>
<dbReference type="InterPro" id="IPR011524">
    <property type="entry name" value="SARAH_dom"/>
</dbReference>
<reference evidence="10" key="2">
    <citation type="submission" date="2025-08" db="UniProtKB">
        <authorList>
            <consortium name="Ensembl"/>
        </authorList>
    </citation>
    <scope>IDENTIFICATION</scope>
</reference>
<evidence type="ECO:0000313" key="10">
    <source>
        <dbReference type="Ensembl" id="ENSATEP00000035434.1"/>
    </source>
</evidence>
<protein>
    <recommendedName>
        <fullName evidence="12">Ras association domain family member 5</fullName>
    </recommendedName>
</protein>
<evidence type="ECO:0000256" key="6">
    <source>
        <dbReference type="SAM" id="MobiDB-lite"/>
    </source>
</evidence>
<dbReference type="FunCoup" id="A0A3Q1JVY4">
    <property type="interactions" value="402"/>
</dbReference>
<evidence type="ECO:0000256" key="4">
    <source>
        <dbReference type="ARBA" id="ARBA00022833"/>
    </source>
</evidence>
<keyword evidence="4" id="KW-0862">Zinc</keyword>
<evidence type="ECO:0000313" key="11">
    <source>
        <dbReference type="Proteomes" id="UP000265040"/>
    </source>
</evidence>
<feature type="domain" description="Ras-associating" evidence="8">
    <location>
        <begin position="413"/>
        <end position="499"/>
    </location>
</feature>
<dbReference type="GO" id="GO:0007165">
    <property type="term" value="P:signal transduction"/>
    <property type="evidence" value="ECO:0007669"/>
    <property type="project" value="InterPro"/>
</dbReference>
<accession>A0A3Q1JVY4</accession>
<proteinExistence type="predicted"/>
<dbReference type="InterPro" id="IPR046349">
    <property type="entry name" value="C1-like_sf"/>
</dbReference>
<dbReference type="Gene3D" id="3.30.60.20">
    <property type="match status" value="1"/>
</dbReference>
<dbReference type="SUPFAM" id="SSF57889">
    <property type="entry name" value="Cysteine-rich domain"/>
    <property type="match status" value="1"/>
</dbReference>
<dbReference type="GeneID" id="113154166"/>
<reference evidence="10" key="3">
    <citation type="submission" date="2025-09" db="UniProtKB">
        <authorList>
            <consortium name="Ensembl"/>
        </authorList>
    </citation>
    <scope>IDENTIFICATION</scope>
</reference>
<evidence type="ECO:0000256" key="2">
    <source>
        <dbReference type="ARBA" id="ARBA00022701"/>
    </source>
</evidence>
<dbReference type="SMART" id="SM00314">
    <property type="entry name" value="RA"/>
    <property type="match status" value="1"/>
</dbReference>
<dbReference type="GeneTree" id="ENSGT00940000159288"/>
<dbReference type="Ensembl" id="ENSATET00000035944.3">
    <property type="protein sequence ID" value="ENSATEP00000035434.1"/>
    <property type="gene ID" value="ENSATEG00000024354.3"/>
</dbReference>